<accession>A0A090QUW3</accession>
<reference evidence="3 4" key="1">
    <citation type="journal article" date="2014" name="Genome Announc.">
        <title>Draft Genome Sequences of Two Vibrionaceae Species, Vibrio ponticus C121 and Photobacterium aphoticum C119, Isolated as Coral Reef Microbiota.</title>
        <authorList>
            <person name="Al-saari N."/>
            <person name="Meirelles P.M."/>
            <person name="Mino S."/>
            <person name="Suda W."/>
            <person name="Oshima K."/>
            <person name="Hattori M."/>
            <person name="Ohkuma M."/>
            <person name="Thompson F.L."/>
            <person name="Gomez-Gil B."/>
            <person name="Sawabe T."/>
            <person name="Sawabe T."/>
        </authorList>
    </citation>
    <scope>NUCLEOTIDE SEQUENCE [LARGE SCALE GENOMIC DNA]</scope>
    <source>
        <strain evidence="3 4">JCM 19237</strain>
    </source>
</reference>
<keyword evidence="3" id="KW-0121">Carboxypeptidase</keyword>
<dbReference type="SUPFAM" id="SSF56601">
    <property type="entry name" value="beta-lactamase/transpeptidase-like"/>
    <property type="match status" value="1"/>
</dbReference>
<gene>
    <name evidence="3" type="ORF">JCM19237_1658</name>
</gene>
<dbReference type="GO" id="GO:0000270">
    <property type="term" value="P:peptidoglycan metabolic process"/>
    <property type="evidence" value="ECO:0007669"/>
    <property type="project" value="TreeGrafter"/>
</dbReference>
<proteinExistence type="inferred from homology"/>
<dbReference type="AlphaFoldDB" id="A0A090QUW3"/>
<evidence type="ECO:0000256" key="1">
    <source>
        <dbReference type="ARBA" id="ARBA00006096"/>
    </source>
</evidence>
<dbReference type="InterPro" id="IPR000667">
    <property type="entry name" value="Peptidase_S13"/>
</dbReference>
<dbReference type="NCBIfam" id="TIGR00666">
    <property type="entry name" value="PBP4"/>
    <property type="match status" value="1"/>
</dbReference>
<dbReference type="PANTHER" id="PTHR30023:SF0">
    <property type="entry name" value="PENICILLIN-SENSITIVE CARBOXYPEPTIDASE A"/>
    <property type="match status" value="1"/>
</dbReference>
<organism evidence="3 4">
    <name type="scientific">Photobacterium aphoticum</name>
    <dbReference type="NCBI Taxonomy" id="754436"/>
    <lineage>
        <taxon>Bacteria</taxon>
        <taxon>Pseudomonadati</taxon>
        <taxon>Pseudomonadota</taxon>
        <taxon>Gammaproteobacteria</taxon>
        <taxon>Vibrionales</taxon>
        <taxon>Vibrionaceae</taxon>
        <taxon>Photobacterium</taxon>
    </lineage>
</organism>
<keyword evidence="3" id="KW-0645">Protease</keyword>
<name>A0A090QUW3_9GAMM</name>
<protein>
    <submittedName>
        <fullName evidence="3">D-alanyl-D-alanine carboxypeptidase</fullName>
        <ecNumber evidence="3">3.4.16.4</ecNumber>
    </submittedName>
</protein>
<evidence type="ECO:0000256" key="2">
    <source>
        <dbReference type="ARBA" id="ARBA00022801"/>
    </source>
</evidence>
<dbReference type="eggNOG" id="COG2027">
    <property type="taxonomic scope" value="Bacteria"/>
</dbReference>
<dbReference type="EMBL" id="BBMN01000009">
    <property type="protein sequence ID" value="GAL06018.1"/>
    <property type="molecule type" value="Genomic_DNA"/>
</dbReference>
<sequence length="231" mass="25587">MQDTETYIADTLQLELKRLGMRLNGKIRRDDSATGKVIARHRSATLDELLTTMVQDSDNLIADNLAKTLGGRYFQQPGNFSNGTAAIKAILKDKAQIDLSNAVLADGSGLSRNNRLTAQQMHQVLAYIYQHDNTLGLMKTLPTSGKTGTLRYRQSLRQPPLAGRIEAKSGSLYGTYNLAGFVKTQSGKTLLVVQMVTNYLPEPVDPDAPRVTPPIQAFETTLYEDLYYGRY</sequence>
<evidence type="ECO:0000313" key="3">
    <source>
        <dbReference type="EMBL" id="GAL06018.1"/>
    </source>
</evidence>
<dbReference type="PANTHER" id="PTHR30023">
    <property type="entry name" value="D-ALANYL-D-ALANINE CARBOXYPEPTIDASE"/>
    <property type="match status" value="1"/>
</dbReference>
<dbReference type="GO" id="GO:0006508">
    <property type="term" value="P:proteolysis"/>
    <property type="evidence" value="ECO:0007669"/>
    <property type="project" value="InterPro"/>
</dbReference>
<comment type="caution">
    <text evidence="3">The sequence shown here is derived from an EMBL/GenBank/DDBJ whole genome shotgun (WGS) entry which is preliminary data.</text>
</comment>
<dbReference type="InterPro" id="IPR012338">
    <property type="entry name" value="Beta-lactam/transpept-like"/>
</dbReference>
<dbReference type="Proteomes" id="UP000029227">
    <property type="component" value="Unassembled WGS sequence"/>
</dbReference>
<dbReference type="Pfam" id="PF02113">
    <property type="entry name" value="Peptidase_S13"/>
    <property type="match status" value="1"/>
</dbReference>
<dbReference type="Gene3D" id="3.40.710.10">
    <property type="entry name" value="DD-peptidase/beta-lactamase superfamily"/>
    <property type="match status" value="1"/>
</dbReference>
<dbReference type="GO" id="GO:0009002">
    <property type="term" value="F:serine-type D-Ala-D-Ala carboxypeptidase activity"/>
    <property type="evidence" value="ECO:0007669"/>
    <property type="project" value="UniProtKB-EC"/>
</dbReference>
<dbReference type="PRINTS" id="PR00922">
    <property type="entry name" value="DADACBPTASE3"/>
</dbReference>
<evidence type="ECO:0000313" key="4">
    <source>
        <dbReference type="Proteomes" id="UP000029227"/>
    </source>
</evidence>
<keyword evidence="2 3" id="KW-0378">Hydrolase</keyword>
<dbReference type="EC" id="3.4.16.4" evidence="3"/>
<dbReference type="STRING" id="754436.JCM19237_1658"/>
<comment type="similarity">
    <text evidence="1">Belongs to the peptidase S13 family.</text>
</comment>